<evidence type="ECO:0000313" key="2">
    <source>
        <dbReference type="Proteomes" id="UP001501523"/>
    </source>
</evidence>
<organism evidence="1 2">
    <name type="scientific">Dokdonella soli</name>
    <dbReference type="NCBI Taxonomy" id="529810"/>
    <lineage>
        <taxon>Bacteria</taxon>
        <taxon>Pseudomonadati</taxon>
        <taxon>Pseudomonadota</taxon>
        <taxon>Gammaproteobacteria</taxon>
        <taxon>Lysobacterales</taxon>
        <taxon>Rhodanobacteraceae</taxon>
        <taxon>Dokdonella</taxon>
    </lineage>
</organism>
<dbReference type="Proteomes" id="UP001501523">
    <property type="component" value="Unassembled WGS sequence"/>
</dbReference>
<name>A0ABN1IDI3_9GAMM</name>
<comment type="caution">
    <text evidence="1">The sequence shown here is derived from an EMBL/GenBank/DDBJ whole genome shotgun (WGS) entry which is preliminary data.</text>
</comment>
<evidence type="ECO:0000313" key="1">
    <source>
        <dbReference type="EMBL" id="GAA0708926.1"/>
    </source>
</evidence>
<accession>A0ABN1IDI3</accession>
<dbReference type="EMBL" id="BAAAEU010000004">
    <property type="protein sequence ID" value="GAA0708926.1"/>
    <property type="molecule type" value="Genomic_DNA"/>
</dbReference>
<sequence length="85" mass="9436">MNRVTAEIAQEIGVFLQDQDLHPTARELQTEHHAGRAAADDTATNRQFLLCIFQGPLSAVYVYTSGRFTLHDRIRKSPLAPESAA</sequence>
<keyword evidence="2" id="KW-1185">Reference proteome</keyword>
<reference evidence="1 2" key="1">
    <citation type="journal article" date="2019" name="Int. J. Syst. Evol. Microbiol.">
        <title>The Global Catalogue of Microorganisms (GCM) 10K type strain sequencing project: providing services to taxonomists for standard genome sequencing and annotation.</title>
        <authorList>
            <consortium name="The Broad Institute Genomics Platform"/>
            <consortium name="The Broad Institute Genome Sequencing Center for Infectious Disease"/>
            <person name="Wu L."/>
            <person name="Ma J."/>
        </authorList>
    </citation>
    <scope>NUCLEOTIDE SEQUENCE [LARGE SCALE GENOMIC DNA]</scope>
    <source>
        <strain evidence="1 2">JCM 15421</strain>
    </source>
</reference>
<evidence type="ECO:0008006" key="3">
    <source>
        <dbReference type="Google" id="ProtNLM"/>
    </source>
</evidence>
<protein>
    <recommendedName>
        <fullName evidence="3">DUF4258 domain-containing protein</fullName>
    </recommendedName>
</protein>
<proteinExistence type="predicted"/>
<gene>
    <name evidence="1" type="ORF">GCM10009105_08910</name>
</gene>